<accession>V4MKY8</accession>
<dbReference type="STRING" id="72664.V4MKY8"/>
<dbReference type="Proteomes" id="UP000030689">
    <property type="component" value="Unassembled WGS sequence"/>
</dbReference>
<dbReference type="AlphaFoldDB" id="V4MKY8"/>
<keyword evidence="9 11" id="KW-0472">Membrane</keyword>
<feature type="transmembrane region" description="Helical" evidence="11">
    <location>
        <begin position="12"/>
        <end position="31"/>
    </location>
</feature>
<dbReference type="GO" id="GO:0008168">
    <property type="term" value="F:methyltransferase activity"/>
    <property type="evidence" value="ECO:0007669"/>
    <property type="project" value="UniProtKB-UniRule"/>
</dbReference>
<dbReference type="GO" id="GO:0005802">
    <property type="term" value="C:trans-Golgi network"/>
    <property type="evidence" value="ECO:0007669"/>
    <property type="project" value="TreeGrafter"/>
</dbReference>
<evidence type="ECO:0000313" key="12">
    <source>
        <dbReference type="EMBL" id="ESQ56182.1"/>
    </source>
</evidence>
<dbReference type="eggNOG" id="ENOG502QTWS">
    <property type="taxonomic scope" value="Eukaryota"/>
</dbReference>
<dbReference type="InterPro" id="IPR004159">
    <property type="entry name" value="Put_SAM_MeTrfase"/>
</dbReference>
<evidence type="ECO:0000256" key="6">
    <source>
        <dbReference type="ARBA" id="ARBA00022968"/>
    </source>
</evidence>
<evidence type="ECO:0000256" key="7">
    <source>
        <dbReference type="ARBA" id="ARBA00022989"/>
    </source>
</evidence>
<dbReference type="GO" id="GO:0005768">
    <property type="term" value="C:endosome"/>
    <property type="evidence" value="ECO:0007669"/>
    <property type="project" value="TreeGrafter"/>
</dbReference>
<dbReference type="EMBL" id="KI517384">
    <property type="protein sequence ID" value="ESQ56182.1"/>
    <property type="molecule type" value="Genomic_DNA"/>
</dbReference>
<evidence type="ECO:0000256" key="3">
    <source>
        <dbReference type="ARBA" id="ARBA00022603"/>
    </source>
</evidence>
<keyword evidence="3 11" id="KW-0489">Methyltransferase</keyword>
<dbReference type="GO" id="GO:0032259">
    <property type="term" value="P:methylation"/>
    <property type="evidence" value="ECO:0007669"/>
    <property type="project" value="UniProtKB-KW"/>
</dbReference>
<keyword evidence="7 11" id="KW-1133">Transmembrane helix</keyword>
<gene>
    <name evidence="12" type="ORF">EUTSA_v10024854mg</name>
</gene>
<keyword evidence="4 11" id="KW-0808">Transferase</keyword>
<dbReference type="EC" id="2.1.1.-" evidence="11"/>
<evidence type="ECO:0000256" key="8">
    <source>
        <dbReference type="ARBA" id="ARBA00023034"/>
    </source>
</evidence>
<dbReference type="InterPro" id="IPR029063">
    <property type="entry name" value="SAM-dependent_MTases_sf"/>
</dbReference>
<comment type="similarity">
    <text evidence="2 11">Belongs to the methyltransferase superfamily.</text>
</comment>
<evidence type="ECO:0000256" key="10">
    <source>
        <dbReference type="ARBA" id="ARBA00023180"/>
    </source>
</evidence>
<dbReference type="FunFam" id="3.40.50.150:FF:000043">
    <property type="entry name" value="probable methyltransferase PMT3"/>
    <property type="match status" value="1"/>
</dbReference>
<dbReference type="SUPFAM" id="SSF53335">
    <property type="entry name" value="S-adenosyl-L-methionine-dependent methyltransferases"/>
    <property type="match status" value="2"/>
</dbReference>
<dbReference type="GO" id="GO:0000139">
    <property type="term" value="C:Golgi membrane"/>
    <property type="evidence" value="ECO:0007669"/>
    <property type="project" value="UniProtKB-SubCell"/>
</dbReference>
<keyword evidence="10 11" id="KW-0325">Glycoprotein</keyword>
<dbReference type="PANTHER" id="PTHR10108">
    <property type="entry name" value="SAM-DEPENDENT METHYLTRANSFERASE"/>
    <property type="match status" value="1"/>
</dbReference>
<proteinExistence type="inferred from homology"/>
<evidence type="ECO:0000256" key="5">
    <source>
        <dbReference type="ARBA" id="ARBA00022692"/>
    </source>
</evidence>
<evidence type="ECO:0000256" key="2">
    <source>
        <dbReference type="ARBA" id="ARBA00008361"/>
    </source>
</evidence>
<name>V4MKY8_EUTSA</name>
<organism evidence="12 13">
    <name type="scientific">Eutrema salsugineum</name>
    <name type="common">Saltwater cress</name>
    <name type="synonym">Sisymbrium salsugineum</name>
    <dbReference type="NCBI Taxonomy" id="72664"/>
    <lineage>
        <taxon>Eukaryota</taxon>
        <taxon>Viridiplantae</taxon>
        <taxon>Streptophyta</taxon>
        <taxon>Embryophyta</taxon>
        <taxon>Tracheophyta</taxon>
        <taxon>Spermatophyta</taxon>
        <taxon>Magnoliopsida</taxon>
        <taxon>eudicotyledons</taxon>
        <taxon>Gunneridae</taxon>
        <taxon>Pentapetalae</taxon>
        <taxon>rosids</taxon>
        <taxon>malvids</taxon>
        <taxon>Brassicales</taxon>
        <taxon>Brassicaceae</taxon>
        <taxon>Eutremeae</taxon>
        <taxon>Eutrema</taxon>
    </lineage>
</organism>
<keyword evidence="8" id="KW-0333">Golgi apparatus</keyword>
<dbReference type="Gramene" id="ESQ56182">
    <property type="protein sequence ID" value="ESQ56182"/>
    <property type="gene ID" value="EUTSA_v10024854mg"/>
</dbReference>
<protein>
    <recommendedName>
        <fullName evidence="11">Methyltransferase</fullName>
        <ecNumber evidence="11">2.1.1.-</ecNumber>
    </recommendedName>
</protein>
<sequence length="544" mass="61724">MKGRSDGGKKKRVIAFVCVAALVLVFVYLFYGSSDHRASAIEYGRKLGLGGDEDETIQDDTSSSFGLDDGFTPRSFSVCDDRHSELIPCIDRNLIYQMRLKLYLSLMEHYERHCPPFERRFNCLIPPPNGYKIPIKWPKRDKINFPGGGTNFHYGADKYIASMANMLNFPNNVLNNGGNLRTVFYVGCGVDSFGGYLLSSDILAMSLAPNDRGIPASLGVLGTKKLPYPSRSFELAHCSRCRIDWLQRDGILLLKLDRVLRLGGYFAYSSPEAYAQDEEDLRIWREMSALKPLTNDCYHEREPGTQPPLCRSDNDPDAVWGVNMEACITPYSDHDHKTKGSGLAPWAARLTSPPPRLADFGYSTGMFEKNTRVDSYWELLSPRIKADTVRNIMDMKASMGSFAAALKEDVWVMNVVPEGGPNTLKLIYDRGLMGAVHSWCEAFSTYPRTYDLLHAWDIISDTKEKRCSEVDLLLEMYRILRPSEFVIIRDRQRVVDLVKKYLKALHWEEVGTNIDSDSDQDSDNVVFIVQKKLWLTSESLRDME</sequence>
<dbReference type="PANTHER" id="PTHR10108:SF1152">
    <property type="entry name" value="METHYLTRANSFERASE PMT1-RELATED"/>
    <property type="match status" value="1"/>
</dbReference>
<dbReference type="KEGG" id="eus:EUTSA_v10024854mg"/>
<comment type="subcellular location">
    <subcellularLocation>
        <location evidence="1">Golgi apparatus membrane</location>
        <topology evidence="1">Single-pass type II membrane protein</topology>
    </subcellularLocation>
    <subcellularLocation>
        <location evidence="11">Membrane</location>
        <topology evidence="11">Single-pass type II membrane protein</topology>
    </subcellularLocation>
</comment>
<evidence type="ECO:0000256" key="9">
    <source>
        <dbReference type="ARBA" id="ARBA00023136"/>
    </source>
</evidence>
<dbReference type="OMA" id="MKANWGS"/>
<keyword evidence="6 11" id="KW-0735">Signal-anchor</keyword>
<reference evidence="12 13" key="1">
    <citation type="journal article" date="2013" name="Front. Plant Sci.">
        <title>The Reference Genome of the Halophytic Plant Eutrema salsugineum.</title>
        <authorList>
            <person name="Yang R."/>
            <person name="Jarvis D.E."/>
            <person name="Chen H."/>
            <person name="Beilstein M.A."/>
            <person name="Grimwood J."/>
            <person name="Jenkins J."/>
            <person name="Shu S."/>
            <person name="Prochnik S."/>
            <person name="Xin M."/>
            <person name="Ma C."/>
            <person name="Schmutz J."/>
            <person name="Wing R.A."/>
            <person name="Mitchell-Olds T."/>
            <person name="Schumaker K.S."/>
            <person name="Wang X."/>
        </authorList>
    </citation>
    <scope>NUCLEOTIDE SEQUENCE [LARGE SCALE GENOMIC DNA]</scope>
</reference>
<evidence type="ECO:0000256" key="1">
    <source>
        <dbReference type="ARBA" id="ARBA00004323"/>
    </source>
</evidence>
<evidence type="ECO:0000256" key="4">
    <source>
        <dbReference type="ARBA" id="ARBA00022679"/>
    </source>
</evidence>
<keyword evidence="13" id="KW-1185">Reference proteome</keyword>
<evidence type="ECO:0000256" key="11">
    <source>
        <dbReference type="RuleBase" id="RU366043"/>
    </source>
</evidence>
<keyword evidence="5 11" id="KW-0812">Transmembrane</keyword>
<evidence type="ECO:0000313" key="13">
    <source>
        <dbReference type="Proteomes" id="UP000030689"/>
    </source>
</evidence>
<dbReference type="Pfam" id="PF03141">
    <property type="entry name" value="Methyltransf_29"/>
    <property type="match status" value="2"/>
</dbReference>